<dbReference type="SUPFAM" id="SSF51556">
    <property type="entry name" value="Metallo-dependent hydrolases"/>
    <property type="match status" value="1"/>
</dbReference>
<keyword evidence="2" id="KW-0479">Metal-binding</keyword>
<dbReference type="InterPro" id="IPR006330">
    <property type="entry name" value="Ado/ade_deaminase"/>
</dbReference>
<comment type="cofactor">
    <cofactor evidence="1">
        <name>Zn(2+)</name>
        <dbReference type="ChEBI" id="CHEBI:29105"/>
    </cofactor>
</comment>
<dbReference type="PANTHER" id="PTHR11409">
    <property type="entry name" value="ADENOSINE DEAMINASE"/>
    <property type="match status" value="1"/>
</dbReference>
<dbReference type="AlphaFoldDB" id="A0A3S1CGR3"/>
<dbReference type="OrthoDB" id="9779574at2"/>
<feature type="domain" description="Adenosine deaminase" evidence="4">
    <location>
        <begin position="167"/>
        <end position="474"/>
    </location>
</feature>
<accession>A0A3S1CGR3</accession>
<organism evidence="5 6">
    <name type="scientific">Dulcicalothrix desertica PCC 7102</name>
    <dbReference type="NCBI Taxonomy" id="232991"/>
    <lineage>
        <taxon>Bacteria</taxon>
        <taxon>Bacillati</taxon>
        <taxon>Cyanobacteriota</taxon>
        <taxon>Cyanophyceae</taxon>
        <taxon>Nostocales</taxon>
        <taxon>Calotrichaceae</taxon>
        <taxon>Dulcicalothrix</taxon>
    </lineage>
</organism>
<name>A0A3S1CGR3_9CYAN</name>
<dbReference type="InterPro" id="IPR001365">
    <property type="entry name" value="A_deaminase_dom"/>
</dbReference>
<evidence type="ECO:0000256" key="1">
    <source>
        <dbReference type="ARBA" id="ARBA00001947"/>
    </source>
</evidence>
<protein>
    <submittedName>
        <fullName evidence="5">Adenosine deaminase</fullName>
    </submittedName>
</protein>
<evidence type="ECO:0000313" key="5">
    <source>
        <dbReference type="EMBL" id="RUT01228.1"/>
    </source>
</evidence>
<evidence type="ECO:0000313" key="6">
    <source>
        <dbReference type="Proteomes" id="UP000271624"/>
    </source>
</evidence>
<evidence type="ECO:0000256" key="2">
    <source>
        <dbReference type="ARBA" id="ARBA00022723"/>
    </source>
</evidence>
<proteinExistence type="predicted"/>
<dbReference type="Gene3D" id="3.20.20.140">
    <property type="entry name" value="Metal-dependent hydrolases"/>
    <property type="match status" value="1"/>
</dbReference>
<sequence>MKKFCRRLIAFAVGLGIFGSIAFGGSLLQTATSKQPVPTQHSKQFANIKRNQNQLRAFLQKMPKGGELHTHLSGSIAPERLLELAAQSKQYRYFIRVPKQSWKSDDANAYKFIAVPLEKTAPDPDNNATFVAVANLVNPRTEIEQKQRAMYLSSQMIAVNEPNPNNVFFNAVFARGDALTGNPEIIRQMLAETVKNAQRHNLSYVEVMLSPFPNTPVGASKADEYKVLNLTAAREHMSNLLAAVQSTNQQLPENERVELRFMLSFRRTSAKLFTQLPIAFELAAANDAVGNAIAGINLVGNEYSEDVQVGQEIAAPSAVEDYISTLRRLYPAVRLSIHSGERTKWDWHIRDSILMGAERIGHGVNLEASPQPNAPEVTLMRRRKILIEACPISNYLLLKLPLEKHPFLKWMRMGIPVSLNTDDAGIFSSDITEEFTRAVLSHPDITWDEVKQLARNSLEYAFVDETTKAKLIQNWQTQIAAFEKSRNL</sequence>
<dbReference type="PANTHER" id="PTHR11409:SF39">
    <property type="entry name" value="ADENOSINE DEAMINASE 2"/>
    <property type="match status" value="1"/>
</dbReference>
<dbReference type="Proteomes" id="UP000271624">
    <property type="component" value="Unassembled WGS sequence"/>
</dbReference>
<dbReference type="GO" id="GO:0006154">
    <property type="term" value="P:adenosine catabolic process"/>
    <property type="evidence" value="ECO:0007669"/>
    <property type="project" value="TreeGrafter"/>
</dbReference>
<dbReference type="Pfam" id="PF00962">
    <property type="entry name" value="A_deaminase"/>
    <property type="match status" value="1"/>
</dbReference>
<evidence type="ECO:0000256" key="3">
    <source>
        <dbReference type="ARBA" id="ARBA00022801"/>
    </source>
</evidence>
<evidence type="ECO:0000259" key="4">
    <source>
        <dbReference type="Pfam" id="PF00962"/>
    </source>
</evidence>
<gene>
    <name evidence="5" type="primary">add</name>
    <name evidence="5" type="ORF">DSM106972_067790</name>
</gene>
<keyword evidence="3" id="KW-0378">Hydrolase</keyword>
<reference evidence="5" key="2">
    <citation type="journal article" date="2019" name="Genome Biol. Evol.">
        <title>Day and night: Metabolic profiles and evolutionary relationships of six axenic non-marine cyanobacteria.</title>
        <authorList>
            <person name="Will S.E."/>
            <person name="Henke P."/>
            <person name="Boedeker C."/>
            <person name="Huang S."/>
            <person name="Brinkmann H."/>
            <person name="Rohde M."/>
            <person name="Jarek M."/>
            <person name="Friedl T."/>
            <person name="Seufert S."/>
            <person name="Schumacher M."/>
            <person name="Overmann J."/>
            <person name="Neumann-Schaal M."/>
            <person name="Petersen J."/>
        </authorList>
    </citation>
    <scope>NUCLEOTIDE SEQUENCE [LARGE SCALE GENOMIC DNA]</scope>
    <source>
        <strain evidence="5">PCC 7102</strain>
    </source>
</reference>
<dbReference type="InterPro" id="IPR032466">
    <property type="entry name" value="Metal_Hydrolase"/>
</dbReference>
<dbReference type="EMBL" id="RSCL01000020">
    <property type="protein sequence ID" value="RUT01228.1"/>
    <property type="molecule type" value="Genomic_DNA"/>
</dbReference>
<comment type="caution">
    <text evidence="5">The sequence shown here is derived from an EMBL/GenBank/DDBJ whole genome shotgun (WGS) entry which is preliminary data.</text>
</comment>
<dbReference type="GO" id="GO:0046103">
    <property type="term" value="P:inosine biosynthetic process"/>
    <property type="evidence" value="ECO:0007669"/>
    <property type="project" value="TreeGrafter"/>
</dbReference>
<keyword evidence="6" id="KW-1185">Reference proteome</keyword>
<dbReference type="GO" id="GO:0004000">
    <property type="term" value="F:adenosine deaminase activity"/>
    <property type="evidence" value="ECO:0007669"/>
    <property type="project" value="TreeGrafter"/>
</dbReference>
<dbReference type="RefSeq" id="WP_127084938.1">
    <property type="nucleotide sequence ID" value="NZ_RSCL01000020.1"/>
</dbReference>
<reference evidence="5" key="1">
    <citation type="submission" date="2018-12" db="EMBL/GenBank/DDBJ databases">
        <authorList>
            <person name="Will S."/>
            <person name="Neumann-Schaal M."/>
            <person name="Henke P."/>
        </authorList>
    </citation>
    <scope>NUCLEOTIDE SEQUENCE</scope>
    <source>
        <strain evidence="5">PCC 7102</strain>
    </source>
</reference>
<dbReference type="GO" id="GO:0046872">
    <property type="term" value="F:metal ion binding"/>
    <property type="evidence" value="ECO:0007669"/>
    <property type="project" value="UniProtKB-KW"/>
</dbReference>